<comment type="caution">
    <text evidence="2">The sequence shown here is derived from an EMBL/GenBank/DDBJ whole genome shotgun (WGS) entry which is preliminary data.</text>
</comment>
<accession>A0AAD3CF77</accession>
<proteinExistence type="predicted"/>
<protein>
    <submittedName>
        <fullName evidence="2">Uncharacterized protein</fullName>
    </submittedName>
</protein>
<keyword evidence="3" id="KW-1185">Reference proteome</keyword>
<evidence type="ECO:0000313" key="2">
    <source>
        <dbReference type="EMBL" id="GFH45012.1"/>
    </source>
</evidence>
<evidence type="ECO:0000313" key="3">
    <source>
        <dbReference type="Proteomes" id="UP001054902"/>
    </source>
</evidence>
<dbReference type="EMBL" id="BLLK01000020">
    <property type="protein sequence ID" value="GFH45012.1"/>
    <property type="molecule type" value="Genomic_DNA"/>
</dbReference>
<organism evidence="2 3">
    <name type="scientific">Chaetoceros tenuissimus</name>
    <dbReference type="NCBI Taxonomy" id="426638"/>
    <lineage>
        <taxon>Eukaryota</taxon>
        <taxon>Sar</taxon>
        <taxon>Stramenopiles</taxon>
        <taxon>Ochrophyta</taxon>
        <taxon>Bacillariophyta</taxon>
        <taxon>Coscinodiscophyceae</taxon>
        <taxon>Chaetocerotophycidae</taxon>
        <taxon>Chaetocerotales</taxon>
        <taxon>Chaetocerotaceae</taxon>
        <taxon>Chaetoceros</taxon>
    </lineage>
</organism>
<dbReference type="Gene3D" id="1.25.40.10">
    <property type="entry name" value="Tetratricopeptide repeat domain"/>
    <property type="match status" value="3"/>
</dbReference>
<dbReference type="PANTHER" id="PTHR47942:SF63">
    <property type="entry name" value="PENTATRICOPEPTIDE REPEAT-CONTAINING PROTEIN"/>
    <property type="match status" value="1"/>
</dbReference>
<gene>
    <name evidence="2" type="ORF">CTEN210_01486</name>
</gene>
<dbReference type="PANTHER" id="PTHR47942">
    <property type="entry name" value="TETRATRICOPEPTIDE REPEAT (TPR)-LIKE SUPERFAMILY PROTEIN-RELATED"/>
    <property type="match status" value="1"/>
</dbReference>
<dbReference type="InterPro" id="IPR051222">
    <property type="entry name" value="PPR/CCM1_RNA-binding"/>
</dbReference>
<name>A0AAD3CF77_9STRA</name>
<reference evidence="2 3" key="1">
    <citation type="journal article" date="2021" name="Sci. Rep.">
        <title>The genome of the diatom Chaetoceros tenuissimus carries an ancient integrated fragment of an extant virus.</title>
        <authorList>
            <person name="Hongo Y."/>
            <person name="Kimura K."/>
            <person name="Takaki Y."/>
            <person name="Yoshida Y."/>
            <person name="Baba S."/>
            <person name="Kobayashi G."/>
            <person name="Nagasaki K."/>
            <person name="Hano T."/>
            <person name="Tomaru Y."/>
        </authorList>
    </citation>
    <scope>NUCLEOTIDE SEQUENCE [LARGE SCALE GENOMIC DNA]</scope>
    <source>
        <strain evidence="2 3">NIES-3715</strain>
    </source>
</reference>
<keyword evidence="1" id="KW-0677">Repeat</keyword>
<dbReference type="InterPro" id="IPR011990">
    <property type="entry name" value="TPR-like_helical_dom_sf"/>
</dbReference>
<sequence length="753" mass="85852">MYRISHLQRNVKGLRILGRGKPISSTNFNSQGHLASSSISASSWHRFRNETLPSDIALSARPYSCTHILLEGSTKASFEEWNKKLQTFAANGNLKKIDESIDFVNDTFPNQELKAETLKMIFEAYTKAQIELLATLDNAIDTEIQEATNDEKVIGEKSVLQILNEAWEITNDVDDLLQEYGAHKNNHLQSIHYETVIDAWNRLMTAYDNHHVKKKGFPQRATYLLEQMERLASDETKRIQPTVETYNKVLSMWSRSQEHLLSTSAESIIRRMARNAVSPTKSNLVNPNDETYRIMIRAWCRIVDNVTTSKTKIGNAAFNASGYLMQLQGNMERGNPEFEPTLDDYKVVFEAWAKAGYAKFAGRRALSILTKMENLATSENNLTSVKPDVDCYRFVLKAFSASKAQYVTGLGEEGERILARMEENGLIPDSDCFSYVIQTWCNSACRNELTEEEISHDALRAHKLLDQKLKMRLRSGIVEINTTSADYNNVMRAWSHSSSSEAKEHIMNLLSSMERLYGNGDENMKPNFESYLHAINIMHQQEVVSDPTPQVFEILDRMKQQYENGNEQSMPHIQCYNAAIGALGTHKMKEADADIKRNALSGVIRLIKKVKDSKIVVANSSTYRFALESLSNLMDKRSTEYIRVIESLFNRCCDEGVVDDTVIKAFHRVAPHDLYRKLVLSAASMDTEMDGTIISETLFLPEEWTRNIDGFKQRIPLAVDGRFVRTRSVTVAKRKMRRLRRKERQVMLQGGRS</sequence>
<dbReference type="AlphaFoldDB" id="A0AAD3CF77"/>
<evidence type="ECO:0000256" key="1">
    <source>
        <dbReference type="ARBA" id="ARBA00022737"/>
    </source>
</evidence>
<dbReference type="Proteomes" id="UP001054902">
    <property type="component" value="Unassembled WGS sequence"/>
</dbReference>